<keyword evidence="4" id="KW-1185">Reference proteome</keyword>
<keyword evidence="1" id="KW-0732">Signal</keyword>
<evidence type="ECO:0000256" key="1">
    <source>
        <dbReference type="SAM" id="SignalP"/>
    </source>
</evidence>
<dbReference type="InterPro" id="IPR036249">
    <property type="entry name" value="Thioredoxin-like_sf"/>
</dbReference>
<dbReference type="OrthoDB" id="8478320at2"/>
<name>A0A0M4MU29_9SPHN</name>
<dbReference type="Gene3D" id="3.40.30.10">
    <property type="entry name" value="Glutaredoxin"/>
    <property type="match status" value="1"/>
</dbReference>
<reference evidence="3 4" key="1">
    <citation type="submission" date="2015-09" db="EMBL/GenBank/DDBJ databases">
        <title>Complete genome sequence of a benzo[a]pyrene-degrading bacterium Altererythrobacter epoxidivorans CGMCC 1.7731T.</title>
        <authorList>
            <person name="Li Z."/>
            <person name="Cheng H."/>
            <person name="Huo Y."/>
            <person name="Xu X."/>
        </authorList>
    </citation>
    <scope>NUCLEOTIDE SEQUENCE [LARGE SCALE GENOMIC DNA]</scope>
    <source>
        <strain evidence="3 4">CGMCC 1.7731</strain>
    </source>
</reference>
<dbReference type="SUPFAM" id="SSF52833">
    <property type="entry name" value="Thioredoxin-like"/>
    <property type="match status" value="1"/>
</dbReference>
<feature type="chain" id="PRO_5005798666" evidence="1">
    <location>
        <begin position="29"/>
        <end position="253"/>
    </location>
</feature>
<dbReference type="Pfam" id="PF13462">
    <property type="entry name" value="Thioredoxin_4"/>
    <property type="match status" value="1"/>
</dbReference>
<dbReference type="EMBL" id="CP012669">
    <property type="protein sequence ID" value="ALE16920.1"/>
    <property type="molecule type" value="Genomic_DNA"/>
</dbReference>
<sequence length="253" mass="27169">MTTLRKIAFATLAAPLALGLAACSSEEAEDAPQGEPVAAVAAPEGQTWDSVVAYNDRGGYVVGNPEAPIKLVEYGSLTCPGCAQFSVDASRPLIENYVNSGRVSFEFRSFIIHGPLDLALTALIGCGAPEAAVPLADQVWANLPAIQQRAYADQGALERSLKLPEDQRFVAFAEVAGLYDFFAARGISKEQAQTCLADFAKLEEYAKLSQSYSEDDNVTGTPTFELNGRRLEMSPTERSWTQVEVALQRAGAR</sequence>
<gene>
    <name evidence="3" type="ORF">AMC99_01629</name>
</gene>
<dbReference type="Gene3D" id="1.10.40.110">
    <property type="match status" value="1"/>
</dbReference>
<dbReference type="InterPro" id="IPR012336">
    <property type="entry name" value="Thioredoxin-like_fold"/>
</dbReference>
<protein>
    <submittedName>
        <fullName evidence="3">Periplasmic thiol:disulfide interchange protein DsbA</fullName>
    </submittedName>
</protein>
<feature type="domain" description="Thioredoxin-like fold" evidence="2">
    <location>
        <begin position="58"/>
        <end position="241"/>
    </location>
</feature>
<evidence type="ECO:0000313" key="3">
    <source>
        <dbReference type="EMBL" id="ALE16920.1"/>
    </source>
</evidence>
<dbReference type="STRING" id="361183.AMC99_01629"/>
<dbReference type="PATRIC" id="fig|361183.4.peg.1601"/>
<organism evidence="3 4">
    <name type="scientific">Altererythrobacter epoxidivorans</name>
    <dbReference type="NCBI Taxonomy" id="361183"/>
    <lineage>
        <taxon>Bacteria</taxon>
        <taxon>Pseudomonadati</taxon>
        <taxon>Pseudomonadota</taxon>
        <taxon>Alphaproteobacteria</taxon>
        <taxon>Sphingomonadales</taxon>
        <taxon>Erythrobacteraceae</taxon>
        <taxon>Altererythrobacter</taxon>
    </lineage>
</organism>
<dbReference type="PROSITE" id="PS51257">
    <property type="entry name" value="PROKAR_LIPOPROTEIN"/>
    <property type="match status" value="1"/>
</dbReference>
<dbReference type="KEGG" id="aep:AMC99_01629"/>
<dbReference type="RefSeq" id="WP_061925136.1">
    <property type="nucleotide sequence ID" value="NZ_CP012669.1"/>
</dbReference>
<dbReference type="AlphaFoldDB" id="A0A0M4MU29"/>
<evidence type="ECO:0000313" key="4">
    <source>
        <dbReference type="Proteomes" id="UP000057938"/>
    </source>
</evidence>
<proteinExistence type="predicted"/>
<evidence type="ECO:0000259" key="2">
    <source>
        <dbReference type="Pfam" id="PF13462"/>
    </source>
</evidence>
<dbReference type="Proteomes" id="UP000057938">
    <property type="component" value="Chromosome"/>
</dbReference>
<feature type="signal peptide" evidence="1">
    <location>
        <begin position="1"/>
        <end position="28"/>
    </location>
</feature>
<accession>A0A0M4MU29</accession>